<evidence type="ECO:0000313" key="3">
    <source>
        <dbReference type="Proteomes" id="UP001161325"/>
    </source>
</evidence>
<proteinExistence type="predicted"/>
<sequence>MSTSFRPSRSTLRAAALAAVAGVAVIATADAAPDATAASPTRIHYGASLPLGRGKVRPYVVVDAQRADVPLEIGVALDEAVMEGLPTTGMGHAVGHKGPDHELALVFPTANNPTPFKWASLNWNVGGHEPPGVYDTPHFDFHFYTIDKAERDRRIVLANPQFAAEADRLPADELRPAHNLVLGPPGAAPSAIAVPLMGVHWVDRRSPELQGMLGNPQGVRPFTATFIYGSWDGQFIFAEPMVTRAYLMAKRTATDPAVRDEVRPVGTAARHAVPGWYPGAYRIAYDAAAKEYRVALVQLAKRD</sequence>
<accession>A0AA37Q315</accession>
<dbReference type="EMBL" id="BRXS01000003">
    <property type="protein sequence ID" value="GLC25655.1"/>
    <property type="molecule type" value="Genomic_DNA"/>
</dbReference>
<protein>
    <recommendedName>
        <fullName evidence="4">DUF5602 domain-containing protein</fullName>
    </recommendedName>
</protein>
<comment type="caution">
    <text evidence="2">The sequence shown here is derived from an EMBL/GenBank/DDBJ whole genome shotgun (WGS) entry which is preliminary data.</text>
</comment>
<dbReference type="InterPro" id="IPR033786">
    <property type="entry name" value="TTHB210-like"/>
</dbReference>
<reference evidence="2" key="1">
    <citation type="submission" date="2022-08" db="EMBL/GenBank/DDBJ databases">
        <title>Draft genome sequencing of Roseisolibacter agri AW1220.</title>
        <authorList>
            <person name="Tobiishi Y."/>
            <person name="Tonouchi A."/>
        </authorList>
    </citation>
    <scope>NUCLEOTIDE SEQUENCE</scope>
    <source>
        <strain evidence="2">AW1220</strain>
    </source>
</reference>
<organism evidence="2 3">
    <name type="scientific">Roseisolibacter agri</name>
    <dbReference type="NCBI Taxonomy" id="2014610"/>
    <lineage>
        <taxon>Bacteria</taxon>
        <taxon>Pseudomonadati</taxon>
        <taxon>Gemmatimonadota</taxon>
        <taxon>Gemmatimonadia</taxon>
        <taxon>Gemmatimonadales</taxon>
        <taxon>Gemmatimonadaceae</taxon>
        <taxon>Roseisolibacter</taxon>
    </lineage>
</organism>
<gene>
    <name evidence="2" type="ORF">rosag_21680</name>
</gene>
<feature type="chain" id="PRO_5041325830" description="DUF5602 domain-containing protein" evidence="1">
    <location>
        <begin position="32"/>
        <end position="303"/>
    </location>
</feature>
<evidence type="ECO:0000313" key="2">
    <source>
        <dbReference type="EMBL" id="GLC25655.1"/>
    </source>
</evidence>
<keyword evidence="3" id="KW-1185">Reference proteome</keyword>
<dbReference type="AlphaFoldDB" id="A0AA37Q315"/>
<keyword evidence="1" id="KW-0732">Signal</keyword>
<dbReference type="RefSeq" id="WP_284350112.1">
    <property type="nucleotide sequence ID" value="NZ_BRXS01000003.1"/>
</dbReference>
<dbReference type="Proteomes" id="UP001161325">
    <property type="component" value="Unassembled WGS sequence"/>
</dbReference>
<evidence type="ECO:0008006" key="4">
    <source>
        <dbReference type="Google" id="ProtNLM"/>
    </source>
</evidence>
<name>A0AA37Q315_9BACT</name>
<evidence type="ECO:0000256" key="1">
    <source>
        <dbReference type="SAM" id="SignalP"/>
    </source>
</evidence>
<dbReference type="CDD" id="cd11669">
    <property type="entry name" value="TTHB210-like"/>
    <property type="match status" value="1"/>
</dbReference>
<feature type="signal peptide" evidence="1">
    <location>
        <begin position="1"/>
        <end position="31"/>
    </location>
</feature>